<dbReference type="Pfam" id="PF00092">
    <property type="entry name" value="VWA"/>
    <property type="match status" value="1"/>
</dbReference>
<feature type="compositionally biased region" description="Pro residues" evidence="1">
    <location>
        <begin position="77"/>
        <end position="103"/>
    </location>
</feature>
<dbReference type="SMART" id="SM00327">
    <property type="entry name" value="VWA"/>
    <property type="match status" value="1"/>
</dbReference>
<name>A0A918CNB4_AGRME</name>
<sequence>MHALSRGRFSAPARSGPRRRPAVALVSMLAIPALILLGAPTLAAAEELPDSAASADTLVADPAAGEGTDAAATTPLAPDPAVPPAEEPAPPAEEVPPPAPADPPDAAVEPETDAPAAPDPQAPATVPEADAPPAPIDCMAIPIANDDRSERDACLAAQQSSMRTMAAAWPYDEPAANPDLPDVCGLDMAFILDKSGSIGAGGIANLKDAADAFSGALVDTGSEVSVTSFDQDASVLLGATELSSGNVGTVQGSYSGLSSDGWTNWKRGLEVGLGTFGGFTDGPVELTIVITDGNPNTVDPSDGGEFPDGSPDAVNPAIAQANAIKAAGSHVLVIAVGGSVSLQPIEAISGPEAFDGTNITTADYLTTTDYSTLADSLKEVAIALCGGSVVIDKTVNGQPAEGWEFSTSDADVTPASQQTAADGMTDPYDVSGYGDADTRAITFTEEDRPYWEMAAVSCEVGGDDRPVTLVGDHGWTVDVGKFEIVHCSVANRENEPVWGVTKSSDPPSGTSVERGDTIDYTLSVQHVSGPGVSDLVIEDDISQLAPYVDFEGFIGTQPAEFSWDDDEPGKLWLKLDQLDPGETLDLVYRVTVRDDADPGAVLRNHVLTNCPPAQPPVTVAAVPDAEPDPCVTEHPTPGWELWKTADPASGSTVYPGHDVVYTLHAYNFSQAEVSGATAVDDLSDVLDDASLVEPLDPQLELDGTDLTWSIPDLAPGEEAAVSFTVTVADDAWGETLHNVVTPDGVGECPPEGGDDLAPLEQGEELVLASCETDHEVAEPDVRIEKLWSHDEGEHPVDSGDAPPDVISYTLNVWNDGDAVVDPVVTDTLPEGVTFVPGSEVLPAGWTLDDSVEGELTFSYTGEFGSMAYPGVTITFDVEVGELAQPDPTVPIPDLVNTACVAAEVPPPPEEPVLELAPASLAEIVAAVADEEPDPDGPLADCDEAETPVKSIALDGFAQCLNDTPWFSYAITPSNLDTLPDVALIWWTPDAFAAHDPSIPAGDEAAILADGASQVDYVTVPPGWQPGDTISGAQLWPGAEVDAAGNPTDWPGWTLLPNGTWVLDPSAPFYDLRNEAVVEIRVNPSTDTITAYPPATPDCNAAPTNSPKPPKPTPSGMASTGFDQGWLLPLAAGLLAVGALGVWFVARRQRRDDAG</sequence>
<dbReference type="EMBL" id="BMRJ01000004">
    <property type="protein sequence ID" value="GGR33993.1"/>
    <property type="molecule type" value="Genomic_DNA"/>
</dbReference>
<dbReference type="Proteomes" id="UP000610303">
    <property type="component" value="Unassembled WGS sequence"/>
</dbReference>
<keyword evidence="5" id="KW-1185">Reference proteome</keyword>
<dbReference type="InterPro" id="IPR047589">
    <property type="entry name" value="DUF11_rpt"/>
</dbReference>
<evidence type="ECO:0000313" key="4">
    <source>
        <dbReference type="EMBL" id="GGR33993.1"/>
    </source>
</evidence>
<evidence type="ECO:0000256" key="1">
    <source>
        <dbReference type="SAM" id="MobiDB-lite"/>
    </source>
</evidence>
<feature type="compositionally biased region" description="Low complexity" evidence="1">
    <location>
        <begin position="65"/>
        <end position="76"/>
    </location>
</feature>
<feature type="domain" description="VWFA" evidence="3">
    <location>
        <begin position="187"/>
        <end position="380"/>
    </location>
</feature>
<gene>
    <name evidence="4" type="ORF">GCM10010196_29980</name>
</gene>
<dbReference type="InterPro" id="IPR057687">
    <property type="entry name" value="DUF7927"/>
</dbReference>
<dbReference type="PROSITE" id="PS50234">
    <property type="entry name" value="VWFA"/>
    <property type="match status" value="1"/>
</dbReference>
<evidence type="ECO:0000313" key="5">
    <source>
        <dbReference type="Proteomes" id="UP000610303"/>
    </source>
</evidence>
<evidence type="ECO:0000256" key="2">
    <source>
        <dbReference type="SAM" id="Phobius"/>
    </source>
</evidence>
<dbReference type="Gene3D" id="3.40.50.410">
    <property type="entry name" value="von Willebrand factor, type A domain"/>
    <property type="match status" value="1"/>
</dbReference>
<accession>A0A918CNB4</accession>
<dbReference type="InterPro" id="IPR036465">
    <property type="entry name" value="vWFA_dom_sf"/>
</dbReference>
<organism evidence="4 5">
    <name type="scientific">Agromyces mediolanus</name>
    <name type="common">Corynebacterium mediolanum</name>
    <dbReference type="NCBI Taxonomy" id="41986"/>
    <lineage>
        <taxon>Bacteria</taxon>
        <taxon>Bacillati</taxon>
        <taxon>Actinomycetota</taxon>
        <taxon>Actinomycetes</taxon>
        <taxon>Micrococcales</taxon>
        <taxon>Microbacteriaceae</taxon>
        <taxon>Agromyces</taxon>
    </lineage>
</organism>
<dbReference type="CDD" id="cd00198">
    <property type="entry name" value="vWFA"/>
    <property type="match status" value="1"/>
</dbReference>
<keyword evidence="2" id="KW-0472">Membrane</keyword>
<proteinExistence type="predicted"/>
<protein>
    <recommendedName>
        <fullName evidence="3">VWFA domain-containing protein</fullName>
    </recommendedName>
</protein>
<comment type="caution">
    <text evidence="4">The sequence shown here is derived from an EMBL/GenBank/DDBJ whole genome shotgun (WGS) entry which is preliminary data.</text>
</comment>
<feature type="transmembrane region" description="Helical" evidence="2">
    <location>
        <begin position="1125"/>
        <end position="1145"/>
    </location>
</feature>
<reference evidence="4" key="2">
    <citation type="submission" date="2020-09" db="EMBL/GenBank/DDBJ databases">
        <authorList>
            <person name="Sun Q."/>
            <person name="Ohkuma M."/>
        </authorList>
    </citation>
    <scope>NUCLEOTIDE SEQUENCE</scope>
    <source>
        <strain evidence="4">JCM 3346</strain>
    </source>
</reference>
<feature type="region of interest" description="Disordered" evidence="1">
    <location>
        <begin position="65"/>
        <end position="138"/>
    </location>
</feature>
<dbReference type="NCBIfam" id="TIGR01451">
    <property type="entry name" value="B_ant_repeat"/>
    <property type="match status" value="1"/>
</dbReference>
<feature type="region of interest" description="Disordered" evidence="1">
    <location>
        <begin position="1"/>
        <end position="20"/>
    </location>
</feature>
<reference evidence="4" key="1">
    <citation type="journal article" date="2014" name="Int. J. Syst. Evol. Microbiol.">
        <title>Complete genome sequence of Corynebacterium casei LMG S-19264T (=DSM 44701T), isolated from a smear-ripened cheese.</title>
        <authorList>
            <consortium name="US DOE Joint Genome Institute (JGI-PGF)"/>
            <person name="Walter F."/>
            <person name="Albersmeier A."/>
            <person name="Kalinowski J."/>
            <person name="Ruckert C."/>
        </authorList>
    </citation>
    <scope>NUCLEOTIDE SEQUENCE</scope>
    <source>
        <strain evidence="4">JCM 3346</strain>
    </source>
</reference>
<evidence type="ECO:0000259" key="3">
    <source>
        <dbReference type="PROSITE" id="PS50234"/>
    </source>
</evidence>
<keyword evidence="2" id="KW-0812">Transmembrane</keyword>
<dbReference type="AlphaFoldDB" id="A0A918CNB4"/>
<dbReference type="Pfam" id="PF25549">
    <property type="entry name" value="DUF7927"/>
    <property type="match status" value="2"/>
</dbReference>
<dbReference type="SUPFAM" id="SSF53300">
    <property type="entry name" value="vWA-like"/>
    <property type="match status" value="1"/>
</dbReference>
<dbReference type="InterPro" id="IPR002035">
    <property type="entry name" value="VWF_A"/>
</dbReference>
<feature type="compositionally biased region" description="Low complexity" evidence="1">
    <location>
        <begin position="104"/>
        <end position="116"/>
    </location>
</feature>
<keyword evidence="2" id="KW-1133">Transmembrane helix</keyword>
<feature type="region of interest" description="Disordered" evidence="1">
    <location>
        <begin position="1087"/>
        <end position="1117"/>
    </location>
</feature>